<evidence type="ECO:0000313" key="3">
    <source>
        <dbReference type="Proteomes" id="UP000236291"/>
    </source>
</evidence>
<proteinExistence type="predicted"/>
<dbReference type="AlphaFoldDB" id="A0A2K3LC85"/>
<accession>A0A2K3LC85</accession>
<reference evidence="2 3" key="1">
    <citation type="journal article" date="2014" name="Am. J. Bot.">
        <title>Genome assembly and annotation for red clover (Trifolium pratense; Fabaceae).</title>
        <authorList>
            <person name="Istvanek J."/>
            <person name="Jaros M."/>
            <person name="Krenek A."/>
            <person name="Repkova J."/>
        </authorList>
    </citation>
    <scope>NUCLEOTIDE SEQUENCE [LARGE SCALE GENOMIC DNA]</scope>
    <source>
        <strain evidence="3">cv. Tatra</strain>
        <tissue evidence="2">Young leaves</tissue>
    </source>
</reference>
<gene>
    <name evidence="2" type="ORF">L195_g032096</name>
</gene>
<evidence type="ECO:0000313" key="2">
    <source>
        <dbReference type="EMBL" id="PNX76151.1"/>
    </source>
</evidence>
<name>A0A2K3LC85_TRIPR</name>
<reference evidence="2 3" key="2">
    <citation type="journal article" date="2017" name="Front. Plant Sci.">
        <title>Gene Classification and Mining of Molecular Markers Useful in Red Clover (Trifolium pratense) Breeding.</title>
        <authorList>
            <person name="Istvanek J."/>
            <person name="Dluhosova J."/>
            <person name="Dluhos P."/>
            <person name="Patkova L."/>
            <person name="Nedelnik J."/>
            <person name="Repkova J."/>
        </authorList>
    </citation>
    <scope>NUCLEOTIDE SEQUENCE [LARGE SCALE GENOMIC DNA]</scope>
    <source>
        <strain evidence="3">cv. Tatra</strain>
        <tissue evidence="2">Young leaves</tissue>
    </source>
</reference>
<dbReference type="EMBL" id="ASHM01030179">
    <property type="protein sequence ID" value="PNX76151.1"/>
    <property type="molecule type" value="Genomic_DNA"/>
</dbReference>
<protein>
    <submittedName>
        <fullName evidence="2">Bystin-like</fullName>
    </submittedName>
</protein>
<comment type="caution">
    <text evidence="2">The sequence shown here is derived from an EMBL/GenBank/DDBJ whole genome shotgun (WGS) entry which is preliminary data.</text>
</comment>
<organism evidence="2 3">
    <name type="scientific">Trifolium pratense</name>
    <name type="common">Red clover</name>
    <dbReference type="NCBI Taxonomy" id="57577"/>
    <lineage>
        <taxon>Eukaryota</taxon>
        <taxon>Viridiplantae</taxon>
        <taxon>Streptophyta</taxon>
        <taxon>Embryophyta</taxon>
        <taxon>Tracheophyta</taxon>
        <taxon>Spermatophyta</taxon>
        <taxon>Magnoliopsida</taxon>
        <taxon>eudicotyledons</taxon>
        <taxon>Gunneridae</taxon>
        <taxon>Pentapetalae</taxon>
        <taxon>rosids</taxon>
        <taxon>fabids</taxon>
        <taxon>Fabales</taxon>
        <taxon>Fabaceae</taxon>
        <taxon>Papilionoideae</taxon>
        <taxon>50 kb inversion clade</taxon>
        <taxon>NPAAA clade</taxon>
        <taxon>Hologalegina</taxon>
        <taxon>IRL clade</taxon>
        <taxon>Trifolieae</taxon>
        <taxon>Trifolium</taxon>
    </lineage>
</organism>
<feature type="region of interest" description="Disordered" evidence="1">
    <location>
        <begin position="1"/>
        <end position="22"/>
    </location>
</feature>
<evidence type="ECO:0000256" key="1">
    <source>
        <dbReference type="SAM" id="MobiDB-lite"/>
    </source>
</evidence>
<feature type="non-terminal residue" evidence="2">
    <location>
        <position position="1"/>
    </location>
</feature>
<sequence length="43" mass="5107">ITPEISRELNKSHNRGEKEEDLMTKSVINKTIEEEDFWKLKSC</sequence>
<dbReference type="Proteomes" id="UP000236291">
    <property type="component" value="Unassembled WGS sequence"/>
</dbReference>